<sequence length="559" mass="60169">MKRGSSTRQALGPPITATRGDDGMVSCDGSTYEWQEADDESTGLFEAQDYVAPVFVRKRTASTQALRGFDIDFATGSDDDDDYGNASQASLGDCYQSSDEDEGENEDGLSRTSKELLPNSLASPDVMRARALNKSSGDCALSASDLSTLVPSDLRADSSSSVGDGSLDALRIESRGHRVVMAPPVYNIMPRLAQLVPRAASVPEGASVFWFRKHGFELPWDPLFIVHWVVAASLVVCFNGALLLYLRISDSSSTPAWLAIMAVEAPLASAAVILDILIVLRDTEAPEAKAAMLADSGGSTRDLGRRNADYVFERGTPVVDSATNLCHICNATASAGTRHCKLCNKCVAGYDHHCRWLNTCIGDKNYRLFIAFVVVGLLHSLLVLTCSIWVACAAGHDIHHFRDILWRAIGSPLSLPQSSTCAVVATAAFLAVLGAYMLVALAAVLGLALLLGFHIRLWWCSMRTVDYLVHPRHLRSSASWLRSSRRYRTISGTPPRHHTAEEEEEEGHSPLPPPRASAHTSTALTRSTPVIVQRIACLPAAGISLIVGSGESVLLPSSP</sequence>
<evidence type="ECO:0000313" key="1">
    <source>
        <dbReference type="EMBL" id="KAJ2897047.1"/>
    </source>
</evidence>
<protein>
    <submittedName>
        <fullName evidence="1">Uncharacterized protein</fullName>
    </submittedName>
</protein>
<organism evidence="1 2">
    <name type="scientific">Coemansia aciculifera</name>
    <dbReference type="NCBI Taxonomy" id="417176"/>
    <lineage>
        <taxon>Eukaryota</taxon>
        <taxon>Fungi</taxon>
        <taxon>Fungi incertae sedis</taxon>
        <taxon>Zoopagomycota</taxon>
        <taxon>Kickxellomycotina</taxon>
        <taxon>Kickxellomycetes</taxon>
        <taxon>Kickxellales</taxon>
        <taxon>Kickxellaceae</taxon>
        <taxon>Coemansia</taxon>
    </lineage>
</organism>
<dbReference type="EMBL" id="JANBVB010000148">
    <property type="protein sequence ID" value="KAJ2897047.1"/>
    <property type="molecule type" value="Genomic_DNA"/>
</dbReference>
<proteinExistence type="predicted"/>
<reference evidence="1" key="1">
    <citation type="submission" date="2022-07" db="EMBL/GenBank/DDBJ databases">
        <title>Phylogenomic reconstructions and comparative analyses of Kickxellomycotina fungi.</title>
        <authorList>
            <person name="Reynolds N.K."/>
            <person name="Stajich J.E."/>
            <person name="Barry K."/>
            <person name="Grigoriev I.V."/>
            <person name="Crous P."/>
            <person name="Smith M.E."/>
        </authorList>
    </citation>
    <scope>NUCLEOTIDE SEQUENCE</scope>
    <source>
        <strain evidence="1">CBS 190363</strain>
    </source>
</reference>
<dbReference type="Proteomes" id="UP001139981">
    <property type="component" value="Unassembled WGS sequence"/>
</dbReference>
<keyword evidence="2" id="KW-1185">Reference proteome</keyword>
<comment type="caution">
    <text evidence="1">The sequence shown here is derived from an EMBL/GenBank/DDBJ whole genome shotgun (WGS) entry which is preliminary data.</text>
</comment>
<accession>A0ACC1M5W5</accession>
<gene>
    <name evidence="1" type="ORF">IWW38_001839</name>
</gene>
<evidence type="ECO:0000313" key="2">
    <source>
        <dbReference type="Proteomes" id="UP001139981"/>
    </source>
</evidence>
<name>A0ACC1M5W5_9FUNG</name>